<dbReference type="KEGG" id="dfc:DFI_10675"/>
<dbReference type="InterPro" id="IPR027783">
    <property type="entry name" value="Bacterial_PH-related"/>
</dbReference>
<keyword evidence="1" id="KW-0472">Membrane</keyword>
<evidence type="ECO:0000259" key="2">
    <source>
        <dbReference type="Pfam" id="PF10882"/>
    </source>
</evidence>
<reference evidence="3 4" key="1">
    <citation type="submission" date="2017-05" db="EMBL/GenBank/DDBJ databases">
        <title>The complete genome sequence of Deinococcus ficus isolated from the rhizosphere of the Ficus religiosa L. in Taiwan.</title>
        <authorList>
            <person name="Wu K.-M."/>
            <person name="Liao T.-L."/>
            <person name="Liu Y.-M."/>
            <person name="Young C.-C."/>
            <person name="Tsai S.-F."/>
        </authorList>
    </citation>
    <scope>NUCLEOTIDE SEQUENCE [LARGE SCALE GENOMIC DNA]</scope>
    <source>
        <strain evidence="3 4">CC-FR2-10</strain>
    </source>
</reference>
<sequence length="277" mass="29861">MPTPVPVPLNTEPTPRWWPWARAALTVPLLALPLLILLPPLLKVPAYSVAGGQITARSVASRTVIPAGTPVQDVPVRLDGKVMGSDMTGYVVGRFDTPNRTVVRVYSDGSHGTRALVFATQPDPTVLTPADPQALLAAWRAGQSGEYRPARAPGFDPALVLLLLPVLPLVWFLYSSPRVRYTREGDALVVRTAGSVTRLPRYQSSAVLTRDALGVRLFGSSLPGYYTGTFGTNSGNVQAAASVARPGQAVIVTHEGRRYYLTPEDPQALVDWFGRRS</sequence>
<feature type="domain" description="Bacterial Pleckstrin homology" evidence="2">
    <location>
        <begin position="180"/>
        <end position="271"/>
    </location>
</feature>
<keyword evidence="1" id="KW-0812">Transmembrane</keyword>
<protein>
    <recommendedName>
        <fullName evidence="2">Bacterial Pleckstrin homology domain-containing protein</fullName>
    </recommendedName>
</protein>
<evidence type="ECO:0000313" key="4">
    <source>
        <dbReference type="Proteomes" id="UP000259030"/>
    </source>
</evidence>
<keyword evidence="1" id="KW-1133">Transmembrane helix</keyword>
<dbReference type="Pfam" id="PF10882">
    <property type="entry name" value="bPH_5"/>
    <property type="match status" value="1"/>
</dbReference>
<gene>
    <name evidence="3" type="ORF">DFI_10675</name>
</gene>
<proteinExistence type="predicted"/>
<feature type="transmembrane region" description="Helical" evidence="1">
    <location>
        <begin position="20"/>
        <end position="38"/>
    </location>
</feature>
<dbReference type="RefSeq" id="WP_027463090.1">
    <property type="nucleotide sequence ID" value="NZ_CP021081.1"/>
</dbReference>
<dbReference type="EMBL" id="CP021081">
    <property type="protein sequence ID" value="ASN81412.1"/>
    <property type="molecule type" value="Genomic_DNA"/>
</dbReference>
<evidence type="ECO:0000313" key="3">
    <source>
        <dbReference type="EMBL" id="ASN81412.1"/>
    </source>
</evidence>
<evidence type="ECO:0000256" key="1">
    <source>
        <dbReference type="SAM" id="Phobius"/>
    </source>
</evidence>
<dbReference type="Proteomes" id="UP000259030">
    <property type="component" value="Chromosome"/>
</dbReference>
<name>A0A221SXP1_9DEIO</name>
<feature type="transmembrane region" description="Helical" evidence="1">
    <location>
        <begin position="158"/>
        <end position="174"/>
    </location>
</feature>
<accession>A0A221SXP1</accession>
<keyword evidence="4" id="KW-1185">Reference proteome</keyword>
<organism evidence="3 4">
    <name type="scientific">Deinococcus ficus</name>
    <dbReference type="NCBI Taxonomy" id="317577"/>
    <lineage>
        <taxon>Bacteria</taxon>
        <taxon>Thermotogati</taxon>
        <taxon>Deinococcota</taxon>
        <taxon>Deinococci</taxon>
        <taxon>Deinococcales</taxon>
        <taxon>Deinococcaceae</taxon>
        <taxon>Deinococcus</taxon>
    </lineage>
</organism>
<dbReference type="AlphaFoldDB" id="A0A221SXP1"/>